<dbReference type="InterPro" id="IPR036412">
    <property type="entry name" value="HAD-like_sf"/>
</dbReference>
<gene>
    <name evidence="3" type="ORF">ECRASSUSDP1_LOCUS27566</name>
</gene>
<evidence type="ECO:0000313" key="4">
    <source>
        <dbReference type="Proteomes" id="UP001295684"/>
    </source>
</evidence>
<feature type="domain" description="FCP1 homology" evidence="2">
    <location>
        <begin position="254"/>
        <end position="396"/>
    </location>
</feature>
<dbReference type="EMBL" id="CAMPGE010028446">
    <property type="protein sequence ID" value="CAI2385968.1"/>
    <property type="molecule type" value="Genomic_DNA"/>
</dbReference>
<dbReference type="InterPro" id="IPR050365">
    <property type="entry name" value="TIM50"/>
</dbReference>
<dbReference type="Pfam" id="PF03031">
    <property type="entry name" value="NIF"/>
    <property type="match status" value="1"/>
</dbReference>
<dbReference type="AlphaFoldDB" id="A0AAD1Y7I6"/>
<keyword evidence="1" id="KW-0813">Transport</keyword>
<comment type="similarity">
    <text evidence="1">Belongs to the TIM50 family.</text>
</comment>
<dbReference type="Proteomes" id="UP001295684">
    <property type="component" value="Unassembled WGS sequence"/>
</dbReference>
<dbReference type="PROSITE" id="PS50969">
    <property type="entry name" value="FCP1"/>
    <property type="match status" value="1"/>
</dbReference>
<accession>A0AAD1Y7I6</accession>
<dbReference type="GO" id="GO:0015031">
    <property type="term" value="P:protein transport"/>
    <property type="evidence" value="ECO:0007669"/>
    <property type="project" value="UniProtKB-KW"/>
</dbReference>
<comment type="function">
    <text evidence="1">Essential component of the TIM23 complex, a complex that mediates the translocation of transit peptide-containing proteins across the mitochondrial inner membrane.</text>
</comment>
<keyword evidence="1" id="KW-0653">Protein transport</keyword>
<dbReference type="PANTHER" id="PTHR12210">
    <property type="entry name" value="DULLARD PROTEIN PHOSPHATASE"/>
    <property type="match status" value="1"/>
</dbReference>
<name>A0AAD1Y7I6_EUPCR</name>
<comment type="subunit">
    <text evidence="1">Component of the TIM23 complex.</text>
</comment>
<dbReference type="Gene3D" id="3.40.50.1000">
    <property type="entry name" value="HAD superfamily/HAD-like"/>
    <property type="match status" value="1"/>
</dbReference>
<dbReference type="InterPro" id="IPR023214">
    <property type="entry name" value="HAD_sf"/>
</dbReference>
<dbReference type="InterPro" id="IPR004274">
    <property type="entry name" value="FCP1_dom"/>
</dbReference>
<reference evidence="3" key="1">
    <citation type="submission" date="2023-07" db="EMBL/GenBank/DDBJ databases">
        <authorList>
            <consortium name="AG Swart"/>
            <person name="Singh M."/>
            <person name="Singh A."/>
            <person name="Seah K."/>
            <person name="Emmerich C."/>
        </authorList>
    </citation>
    <scope>NUCLEOTIDE SEQUENCE</scope>
    <source>
        <strain evidence="3">DP1</strain>
    </source>
</reference>
<dbReference type="SUPFAM" id="SSF56784">
    <property type="entry name" value="HAD-like"/>
    <property type="match status" value="1"/>
</dbReference>
<keyword evidence="1" id="KW-0811">Translocation</keyword>
<protein>
    <recommendedName>
        <fullName evidence="1">Mitochondrial import inner membrane translocase subunit TIM50</fullName>
    </recommendedName>
</protein>
<evidence type="ECO:0000259" key="2">
    <source>
        <dbReference type="PROSITE" id="PS50969"/>
    </source>
</evidence>
<organism evidence="3 4">
    <name type="scientific">Euplotes crassus</name>
    <dbReference type="NCBI Taxonomy" id="5936"/>
    <lineage>
        <taxon>Eukaryota</taxon>
        <taxon>Sar</taxon>
        <taxon>Alveolata</taxon>
        <taxon>Ciliophora</taxon>
        <taxon>Intramacronucleata</taxon>
        <taxon>Spirotrichea</taxon>
        <taxon>Hypotrichia</taxon>
        <taxon>Euplotida</taxon>
        <taxon>Euplotidae</taxon>
        <taxon>Moneuplotes</taxon>
    </lineage>
</organism>
<keyword evidence="1" id="KW-0809">Transit peptide</keyword>
<dbReference type="FunFam" id="3.40.50.1000:FF:000184">
    <property type="entry name" value="Uncharacterized protein"/>
    <property type="match status" value="1"/>
</dbReference>
<evidence type="ECO:0000313" key="3">
    <source>
        <dbReference type="EMBL" id="CAI2385968.1"/>
    </source>
</evidence>
<dbReference type="SMART" id="SM00577">
    <property type="entry name" value="CPDc"/>
    <property type="match status" value="1"/>
</dbReference>
<comment type="subcellular location">
    <subcellularLocation>
        <location evidence="1">Mitochondrion inner membrane</location>
        <topology evidence="1">Single-pass membrane protein</topology>
    </subcellularLocation>
</comment>
<keyword evidence="4" id="KW-1185">Reference proteome</keyword>
<evidence type="ECO:0000256" key="1">
    <source>
        <dbReference type="RuleBase" id="RU365079"/>
    </source>
</evidence>
<sequence length="427" mass="49369">MIDINLLCEDWWEITQEETMLMNLGEVFKEPKYKEIIKIATLSECVTVSIVYVISLHLETPPSIILTILKNMLFYIHQNFLVQIKLILSRLPQESRDNVWAHSLQNMVDSKGLKTKKKPELFALLNHNNTQLVAFIQKICDGRLTLQQLAIAKNLSESQMMESEQFSINFFLSPLAQTFLILSEEIVMKSDLFSVESAREDLINTLEGFNSAMVLKREQGDIHDMYKIGGTAFGDNEELQVVDPPYLPPLTEKQQANTYTLVLDLDETLAHYFEVGQEGRFLTRPGCQNFLKTMSKYFEIVIFTAAIQDYADWAIDQFDSEGYIKYRLYRQHALRCGSVYIKDLSRLGRDLRKTIIVDNVPENFQLQQDNGIFITSWFDDVTDTALTELCTILKDIGSHKGRDLREELRKYRDLQSCNSEASEYQED</sequence>
<keyword evidence="1" id="KW-0496">Mitochondrion</keyword>
<comment type="caution">
    <text evidence="3">The sequence shown here is derived from an EMBL/GenBank/DDBJ whole genome shotgun (WGS) entry which is preliminary data.</text>
</comment>
<dbReference type="GO" id="GO:0005744">
    <property type="term" value="C:TIM23 mitochondrial import inner membrane translocase complex"/>
    <property type="evidence" value="ECO:0007669"/>
    <property type="project" value="UniProtKB-UniRule"/>
</dbReference>
<proteinExistence type="inferred from homology"/>
<dbReference type="CDD" id="cd07521">
    <property type="entry name" value="HAD_FCP1-like"/>
    <property type="match status" value="1"/>
</dbReference>